<dbReference type="EMBL" id="LJGV01000021">
    <property type="protein sequence ID" value="OEV01833.1"/>
    <property type="molecule type" value="Genomic_DNA"/>
</dbReference>
<accession>A0A1E7KD14</accession>
<sequence length="145" mass="15794">MRDVEALDSLWAEYCLPLCDALYVRQGEQVRAHGVSYDSDRPGGLVIGESFDLAAELAEDPEWVSWVDGQREVELPGGEQLWAGEGDQGSQGFFARLAEDGTLVWAVFLTESSPFTEIRPVGREATFTSTAGVVITVDIDDPAGR</sequence>
<evidence type="ECO:0000313" key="1">
    <source>
        <dbReference type="EMBL" id="OEV01833.1"/>
    </source>
</evidence>
<comment type="caution">
    <text evidence="1">The sequence shown here is derived from an EMBL/GenBank/DDBJ whole genome shotgun (WGS) entry which is preliminary data.</text>
</comment>
<dbReference type="Proteomes" id="UP000175829">
    <property type="component" value="Unassembled WGS sequence"/>
</dbReference>
<dbReference type="AlphaFoldDB" id="A0A1E7KD14"/>
<name>A0A1E7KD14_9ACTN</name>
<protein>
    <submittedName>
        <fullName evidence="1">Uncharacterized protein</fullName>
    </submittedName>
</protein>
<proteinExistence type="predicted"/>
<evidence type="ECO:0000313" key="2">
    <source>
        <dbReference type="Proteomes" id="UP000175829"/>
    </source>
</evidence>
<gene>
    <name evidence="1" type="ORF">AN217_00555</name>
</gene>
<dbReference type="PATRIC" id="fig|943816.4.peg.5186"/>
<reference evidence="1 2" key="1">
    <citation type="journal article" date="2016" name="Front. Microbiol.">
        <title>Comparative Genomics Analysis of Streptomyces Species Reveals Their Adaptation to the Marine Environment and Their Diversity at the Genomic Level.</title>
        <authorList>
            <person name="Tian X."/>
            <person name="Zhang Z."/>
            <person name="Yang T."/>
            <person name="Chen M."/>
            <person name="Li J."/>
            <person name="Chen F."/>
            <person name="Yang J."/>
            <person name="Li W."/>
            <person name="Zhang B."/>
            <person name="Zhang Z."/>
            <person name="Wu J."/>
            <person name="Zhang C."/>
            <person name="Long L."/>
            <person name="Xiao J."/>
        </authorList>
    </citation>
    <scope>NUCLEOTIDE SEQUENCE [LARGE SCALE GENOMIC DNA]</scope>
    <source>
        <strain evidence="1 2">SCSIO M10379</strain>
    </source>
</reference>
<organism evidence="1 2">
    <name type="scientific">Streptomyces qinglanensis</name>
    <dbReference type="NCBI Taxonomy" id="943816"/>
    <lineage>
        <taxon>Bacteria</taxon>
        <taxon>Bacillati</taxon>
        <taxon>Actinomycetota</taxon>
        <taxon>Actinomycetes</taxon>
        <taxon>Kitasatosporales</taxon>
        <taxon>Streptomycetaceae</taxon>
        <taxon>Streptomyces</taxon>
    </lineage>
</organism>
<dbReference type="RefSeq" id="WP_069990419.1">
    <property type="nucleotide sequence ID" value="NZ_LJGV01000021.1"/>
</dbReference>